<dbReference type="PROSITE" id="PS51257">
    <property type="entry name" value="PROKAR_LIPOPROTEIN"/>
    <property type="match status" value="1"/>
</dbReference>
<gene>
    <name evidence="5" type="ORF">GCM10008111_18470</name>
</gene>
<dbReference type="PROSITE" id="PS50005">
    <property type="entry name" value="TPR"/>
    <property type="match status" value="1"/>
</dbReference>
<dbReference type="SUPFAM" id="SSF48452">
    <property type="entry name" value="TPR-like"/>
    <property type="match status" value="5"/>
</dbReference>
<keyword evidence="2 3" id="KW-0802">TPR repeat</keyword>
<keyword evidence="1" id="KW-0677">Repeat</keyword>
<reference evidence="6" key="1">
    <citation type="journal article" date="2019" name="Int. J. Syst. Evol. Microbiol.">
        <title>The Global Catalogue of Microorganisms (GCM) 10K type strain sequencing project: providing services to taxonomists for standard genome sequencing and annotation.</title>
        <authorList>
            <consortium name="The Broad Institute Genomics Platform"/>
            <consortium name="The Broad Institute Genome Sequencing Center for Infectious Disease"/>
            <person name="Wu L."/>
            <person name="Ma J."/>
        </authorList>
    </citation>
    <scope>NUCLEOTIDE SEQUENCE [LARGE SCALE GENOMIC DNA]</scope>
    <source>
        <strain evidence="6">KCTC 23723</strain>
    </source>
</reference>
<dbReference type="Pfam" id="PF13174">
    <property type="entry name" value="TPR_6"/>
    <property type="match status" value="1"/>
</dbReference>
<keyword evidence="6" id="KW-1185">Reference proteome</keyword>
<evidence type="ECO:0000256" key="1">
    <source>
        <dbReference type="ARBA" id="ARBA00022737"/>
    </source>
</evidence>
<dbReference type="PANTHER" id="PTHR45586">
    <property type="entry name" value="TPR REPEAT-CONTAINING PROTEIN PA4667"/>
    <property type="match status" value="1"/>
</dbReference>
<dbReference type="RefSeq" id="WP_189482788.1">
    <property type="nucleotide sequence ID" value="NZ_BMYR01000007.1"/>
</dbReference>
<accession>A0ABQ2WNW8</accession>
<sequence>MKKTYLASAIAISLFLTACGGKTPDEHYQAANEFIATQRYNEAIIELKSAVSAIPDNAAFRVSLGKAYMLKGDYDSAEKELSRAVQNGHSINDIAIDLAQASYRSNNFNALTRLIEERTDLNAANLRYIGFYQALANLQEGVGAPGLADFDKLVDAPEPDLNLYTQAILQIRTNSLQNILPILDSIAKDAPITIDVLLLKAQTYAMLQQIDASIASLIEYLRLVPADLQNRLSLAQLYLQQQNVDEAEKQLNIILSAVPDHGFTNYLQAIVNYEKKNFTKAKELIDKALTNRFSNTQSRLLAGIVHYELGLTTLALDHFSTIKSELDAYPQAKRMLAILQLQSGEYNQAGTTLENSALTEEDITLATATIFQLLRQGNDTQANSLISKIEDAGLNNTSEALSALGQLKLGLPGKTDEAVADLEQALLLDPNRQDARATLASSYIRQQQFDKALALGDDWIKTDENNAAGYNLKALVNLLTDKPDNAAAELEQALKIDATNVLSQYLMATLQQNQGKTEDALATLQKITASQPTYEPALIATYRLKKTLEQDVLAFINDVKAIYQKTPDNMALLALVTSMLQQERLPDDIISLLEPFAKTAQRQPAFVYAGLGNAYLLKQDWANALVMTEQWFNSTPKNPSAALAYANLLALNGKSPEALKTIEQLIKDYPNDQNLKLFKFDLLGQQQKYREALAFHNTLPQEVRDNARVQAQAGRYHLALGERNLALAKLTESYKQSPIQLTLLTLAEAMQGAKPQSEIVALIEKHQVDHGVNADVSMYLANMLIESDIDKAITLYSETLKQEADNPYLLNNYAWILAEKGELEQALVHVKKALTLSSEHPDIIDTYGKVLSLNKQYPEAQAQFKKSLTIRPNHPEVVLNYAEALIADRKLDEARVLLEGFKPNSTQHQEKLKSLLIAL</sequence>
<feature type="chain" id="PRO_5046494678" description="PEP-CTERM system TPR-repeat protein PrsT" evidence="4">
    <location>
        <begin position="19"/>
        <end position="919"/>
    </location>
</feature>
<dbReference type="NCBIfam" id="TIGR02917">
    <property type="entry name" value="PEP_TPR_lipo"/>
    <property type="match status" value="1"/>
</dbReference>
<name>A0ABQ2WNW8_9ALTE</name>
<evidence type="ECO:0008006" key="7">
    <source>
        <dbReference type="Google" id="ProtNLM"/>
    </source>
</evidence>
<evidence type="ECO:0000313" key="6">
    <source>
        <dbReference type="Proteomes" id="UP000634667"/>
    </source>
</evidence>
<dbReference type="InterPro" id="IPR014266">
    <property type="entry name" value="PEP-CTERM_TPR_PrsT"/>
</dbReference>
<proteinExistence type="predicted"/>
<dbReference type="Pfam" id="PF13432">
    <property type="entry name" value="TPR_16"/>
    <property type="match status" value="2"/>
</dbReference>
<dbReference type="InterPro" id="IPR019734">
    <property type="entry name" value="TPR_rpt"/>
</dbReference>
<dbReference type="EMBL" id="BMYR01000007">
    <property type="protein sequence ID" value="GGW62815.1"/>
    <property type="molecule type" value="Genomic_DNA"/>
</dbReference>
<dbReference type="PANTHER" id="PTHR45586:SF1">
    <property type="entry name" value="LIPOPOLYSACCHARIDE ASSEMBLY PROTEIN B"/>
    <property type="match status" value="1"/>
</dbReference>
<dbReference type="Gene3D" id="1.25.40.10">
    <property type="entry name" value="Tetratricopeptide repeat domain"/>
    <property type="match status" value="4"/>
</dbReference>
<evidence type="ECO:0000256" key="2">
    <source>
        <dbReference type="ARBA" id="ARBA00022803"/>
    </source>
</evidence>
<dbReference type="Pfam" id="PF14559">
    <property type="entry name" value="TPR_19"/>
    <property type="match status" value="4"/>
</dbReference>
<evidence type="ECO:0000256" key="3">
    <source>
        <dbReference type="PROSITE-ProRule" id="PRU00339"/>
    </source>
</evidence>
<dbReference type="InterPro" id="IPR051012">
    <property type="entry name" value="CellSynth/LPSAsmb/PSIAsmb"/>
</dbReference>
<evidence type="ECO:0000313" key="5">
    <source>
        <dbReference type="EMBL" id="GGW62815.1"/>
    </source>
</evidence>
<organism evidence="5 6">
    <name type="scientific">Alishewanella tabrizica</name>
    <dbReference type="NCBI Taxonomy" id="671278"/>
    <lineage>
        <taxon>Bacteria</taxon>
        <taxon>Pseudomonadati</taxon>
        <taxon>Pseudomonadota</taxon>
        <taxon>Gammaproteobacteria</taxon>
        <taxon>Alteromonadales</taxon>
        <taxon>Alteromonadaceae</taxon>
        <taxon>Alishewanella</taxon>
    </lineage>
</organism>
<keyword evidence="4" id="KW-0732">Signal</keyword>
<dbReference type="InterPro" id="IPR011990">
    <property type="entry name" value="TPR-like_helical_dom_sf"/>
</dbReference>
<dbReference type="Proteomes" id="UP000634667">
    <property type="component" value="Unassembled WGS sequence"/>
</dbReference>
<feature type="signal peptide" evidence="4">
    <location>
        <begin position="1"/>
        <end position="18"/>
    </location>
</feature>
<comment type="caution">
    <text evidence="5">The sequence shown here is derived from an EMBL/GenBank/DDBJ whole genome shotgun (WGS) entry which is preliminary data.</text>
</comment>
<protein>
    <recommendedName>
        <fullName evidence="7">PEP-CTERM system TPR-repeat protein PrsT</fullName>
    </recommendedName>
</protein>
<dbReference type="SMART" id="SM00028">
    <property type="entry name" value="TPR"/>
    <property type="match status" value="13"/>
</dbReference>
<evidence type="ECO:0000256" key="4">
    <source>
        <dbReference type="SAM" id="SignalP"/>
    </source>
</evidence>
<feature type="repeat" description="TPR" evidence="3">
    <location>
        <begin position="841"/>
        <end position="874"/>
    </location>
</feature>